<protein>
    <submittedName>
        <fullName evidence="1">Uncharacterized protein</fullName>
    </submittedName>
</protein>
<dbReference type="HOGENOM" id="CLU_1493909_0_0_7"/>
<dbReference type="AlphaFoldDB" id="D6Z4P6"/>
<dbReference type="KEGG" id="dak:DaAHT2_1840"/>
<dbReference type="EMBL" id="CP001940">
    <property type="protein sequence ID" value="ADH86521.1"/>
    <property type="molecule type" value="Genomic_DNA"/>
</dbReference>
<proteinExistence type="predicted"/>
<evidence type="ECO:0000313" key="1">
    <source>
        <dbReference type="EMBL" id="ADH86521.1"/>
    </source>
</evidence>
<organism evidence="1 2">
    <name type="scientific">Desulfurivibrio alkaliphilus (strain DSM 19089 / UNIQEM U267 / AHT2)</name>
    <dbReference type="NCBI Taxonomy" id="589865"/>
    <lineage>
        <taxon>Bacteria</taxon>
        <taxon>Pseudomonadati</taxon>
        <taxon>Thermodesulfobacteriota</taxon>
        <taxon>Desulfobulbia</taxon>
        <taxon>Desulfobulbales</taxon>
        <taxon>Desulfobulbaceae</taxon>
        <taxon>Desulfurivibrio</taxon>
    </lineage>
</organism>
<reference evidence="2" key="1">
    <citation type="submission" date="2010-02" db="EMBL/GenBank/DDBJ databases">
        <title>Complete sequence of Desulfurivibrio alkaliphilus AHT2.</title>
        <authorList>
            <consortium name="US DOE Joint Genome Institute"/>
            <person name="Pitluck S."/>
            <person name="Chertkov O."/>
            <person name="Detter J.C."/>
            <person name="Han C."/>
            <person name="Tapia R."/>
            <person name="Larimer F."/>
            <person name="Land M."/>
            <person name="Hauser L."/>
            <person name="Kyrpides N."/>
            <person name="Mikhailova N."/>
            <person name="Sorokin D.Y."/>
            <person name="Muyzer G."/>
            <person name="Woyke T."/>
        </authorList>
    </citation>
    <scope>NUCLEOTIDE SEQUENCE [LARGE SCALE GENOMIC DNA]</scope>
    <source>
        <strain evidence="2">DSM 19089 / UNIQEM U267 / AHT2</strain>
    </source>
</reference>
<keyword evidence="2" id="KW-1185">Reference proteome</keyword>
<dbReference type="Proteomes" id="UP000001508">
    <property type="component" value="Chromosome"/>
</dbReference>
<accession>D6Z4P6</accession>
<gene>
    <name evidence="1" type="ordered locus">DaAHT2_1840</name>
</gene>
<name>D6Z4P6_DESAT</name>
<dbReference type="InParanoid" id="D6Z4P6"/>
<evidence type="ECO:0000313" key="2">
    <source>
        <dbReference type="Proteomes" id="UP000001508"/>
    </source>
</evidence>
<sequence>MEAQCWWLRVFGQLGSAIVFCADIPLGNEAAVPIQSRYHLPPEAALVSLSPDRLIVRNAGKSMTMTFHGSAEQERQTASPPFDPVKFALEDQSRALVTSLDGKCEESNMLCRNLVINCPQVMVARFGDSADVAVDIGVGSITIEAPVCGRSFPGGQFSINWSHDRHVPGCNVEFESTSGS</sequence>
<dbReference type="STRING" id="589865.DaAHT2_1840"/>